<evidence type="ECO:0000313" key="3">
    <source>
        <dbReference type="Proteomes" id="UP001257277"/>
    </source>
</evidence>
<dbReference type="Proteomes" id="UP001257277">
    <property type="component" value="Unassembled WGS sequence"/>
</dbReference>
<dbReference type="EMBL" id="JAVTTO010000003">
    <property type="protein sequence ID" value="MDT7832555.1"/>
    <property type="molecule type" value="Genomic_DNA"/>
</dbReference>
<proteinExistence type="predicted"/>
<name>A0ABU3LFQ9_9FLAO</name>
<organism evidence="2 3">
    <name type="scientific">Asprobacillus argus</name>
    <dbReference type="NCBI Taxonomy" id="3076534"/>
    <lineage>
        <taxon>Bacteria</taxon>
        <taxon>Pseudomonadati</taxon>
        <taxon>Bacteroidota</taxon>
        <taxon>Flavobacteriia</taxon>
        <taxon>Flavobacteriales</taxon>
        <taxon>Flavobacteriaceae</taxon>
        <taxon>Asprobacillus</taxon>
    </lineage>
</organism>
<dbReference type="PROSITE" id="PS51257">
    <property type="entry name" value="PROKAR_LIPOPROTEIN"/>
    <property type="match status" value="1"/>
</dbReference>
<gene>
    <name evidence="2" type="ORF">RQM59_09200</name>
</gene>
<sequence length="180" mass="20218">MKTKNLFLSILALLFLSACQTSGSSTSGWQKVFQNDASGNTLFGDKSTLIDAVRLGYPVRIGWGSSRVEHVADADFLTIFEGTEVFAQIRTIVGQAPRIDGDSLKIRFRTQNHWTKISGTNGYSTGFMTNYFQDSIVGGNVDRYTATTWYVLYPSNASDIEARPLWREGAPNWEQWENRK</sequence>
<evidence type="ECO:0000256" key="1">
    <source>
        <dbReference type="SAM" id="SignalP"/>
    </source>
</evidence>
<keyword evidence="3" id="KW-1185">Reference proteome</keyword>
<accession>A0ABU3LFQ9</accession>
<feature type="chain" id="PRO_5045056817" evidence="1">
    <location>
        <begin position="24"/>
        <end position="180"/>
    </location>
</feature>
<evidence type="ECO:0000313" key="2">
    <source>
        <dbReference type="EMBL" id="MDT7832555.1"/>
    </source>
</evidence>
<protein>
    <submittedName>
        <fullName evidence="2">Uncharacterized protein</fullName>
    </submittedName>
</protein>
<reference evidence="2 3" key="1">
    <citation type="submission" date="2023-09" db="EMBL/GenBank/DDBJ databases">
        <title>Novel taxa isolated from Blanes Bay.</title>
        <authorList>
            <person name="Rey-Velasco X."/>
            <person name="Lucena T."/>
        </authorList>
    </citation>
    <scope>NUCLEOTIDE SEQUENCE [LARGE SCALE GENOMIC DNA]</scope>
    <source>
        <strain evidence="2 3">S356</strain>
    </source>
</reference>
<dbReference type="RefSeq" id="WP_349241815.1">
    <property type="nucleotide sequence ID" value="NZ_JAVTTO010000003.1"/>
</dbReference>
<keyword evidence="1" id="KW-0732">Signal</keyword>
<feature type="signal peptide" evidence="1">
    <location>
        <begin position="1"/>
        <end position="23"/>
    </location>
</feature>
<comment type="caution">
    <text evidence="2">The sequence shown here is derived from an EMBL/GenBank/DDBJ whole genome shotgun (WGS) entry which is preliminary data.</text>
</comment>